<feature type="domain" description="Tr-type G" evidence="13">
    <location>
        <begin position="245"/>
        <end position="412"/>
    </location>
</feature>
<keyword evidence="6 10" id="KW-0547">Nucleotide-binding</keyword>
<dbReference type="FunFam" id="3.40.50.300:FF:000019">
    <property type="entry name" value="Translation initiation factor IF-2"/>
    <property type="match status" value="1"/>
</dbReference>
<feature type="region of interest" description="Disordered" evidence="12">
    <location>
        <begin position="55"/>
        <end position="95"/>
    </location>
</feature>
<dbReference type="InterPro" id="IPR005225">
    <property type="entry name" value="Small_GTP-bd"/>
</dbReference>
<dbReference type="FunFam" id="2.40.30.10:FF:000054">
    <property type="entry name" value="Translation initiation factor IF-2"/>
    <property type="match status" value="1"/>
</dbReference>
<feature type="region of interest" description="Disordered" evidence="12">
    <location>
        <begin position="128"/>
        <end position="150"/>
    </location>
</feature>
<evidence type="ECO:0000256" key="3">
    <source>
        <dbReference type="ARBA" id="ARBA00020675"/>
    </source>
</evidence>
<dbReference type="GO" id="GO:0005829">
    <property type="term" value="C:cytosol"/>
    <property type="evidence" value="ECO:0007669"/>
    <property type="project" value="TreeGrafter"/>
</dbReference>
<evidence type="ECO:0000313" key="15">
    <source>
        <dbReference type="Proteomes" id="UP000189681"/>
    </source>
</evidence>
<dbReference type="Pfam" id="PF22042">
    <property type="entry name" value="EF-G_D2"/>
    <property type="match status" value="1"/>
</dbReference>
<evidence type="ECO:0000256" key="1">
    <source>
        <dbReference type="ARBA" id="ARBA00004496"/>
    </source>
</evidence>
<dbReference type="Pfam" id="PF03144">
    <property type="entry name" value="GTP_EFTU_D2"/>
    <property type="match status" value="1"/>
</dbReference>
<dbReference type="InterPro" id="IPR004161">
    <property type="entry name" value="EFTu-like_2"/>
</dbReference>
<dbReference type="InterPro" id="IPR036925">
    <property type="entry name" value="TIF_IF2_dom3_sf"/>
</dbReference>
<feature type="region of interest" description="G-domain" evidence="10">
    <location>
        <begin position="248"/>
        <end position="396"/>
    </location>
</feature>
<dbReference type="Pfam" id="PF00009">
    <property type="entry name" value="GTP_EFTU"/>
    <property type="match status" value="1"/>
</dbReference>
<evidence type="ECO:0000256" key="10">
    <source>
        <dbReference type="HAMAP-Rule" id="MF_00100"/>
    </source>
</evidence>
<dbReference type="InterPro" id="IPR006847">
    <property type="entry name" value="IF2_N"/>
</dbReference>
<dbReference type="EMBL" id="AYTS01000059">
    <property type="protein sequence ID" value="OOP56870.1"/>
    <property type="molecule type" value="Genomic_DNA"/>
</dbReference>
<evidence type="ECO:0000256" key="12">
    <source>
        <dbReference type="SAM" id="MobiDB-lite"/>
    </source>
</evidence>
<dbReference type="Gene3D" id="1.10.10.2480">
    <property type="match status" value="1"/>
</dbReference>
<protein>
    <recommendedName>
        <fullName evidence="3 10">Translation initiation factor IF-2</fullName>
    </recommendedName>
</protein>
<feature type="binding site" evidence="10">
    <location>
        <begin position="254"/>
        <end position="261"/>
    </location>
    <ligand>
        <name>GTP</name>
        <dbReference type="ChEBI" id="CHEBI:37565"/>
    </ligand>
</feature>
<proteinExistence type="inferred from homology"/>
<dbReference type="Gene3D" id="3.40.50.10050">
    <property type="entry name" value="Translation initiation factor IF- 2, domain 3"/>
    <property type="match status" value="1"/>
</dbReference>
<dbReference type="SUPFAM" id="SSF50447">
    <property type="entry name" value="Translation proteins"/>
    <property type="match status" value="2"/>
</dbReference>
<comment type="subcellular location">
    <subcellularLocation>
        <location evidence="1 10">Cytoplasm</location>
    </subcellularLocation>
</comment>
<dbReference type="InterPro" id="IPR044145">
    <property type="entry name" value="IF2_II"/>
</dbReference>
<dbReference type="GO" id="GO:0005525">
    <property type="term" value="F:GTP binding"/>
    <property type="evidence" value="ECO:0007669"/>
    <property type="project" value="UniProtKB-KW"/>
</dbReference>
<dbReference type="InterPro" id="IPR023115">
    <property type="entry name" value="TIF_IF2_dom3"/>
</dbReference>
<dbReference type="Pfam" id="PF04760">
    <property type="entry name" value="IF2_N"/>
    <property type="match status" value="1"/>
</dbReference>
<reference evidence="14 15" key="1">
    <citation type="journal article" date="2017" name="Water Res.">
        <title>Discovery and metagenomic analysis of an anammox bacterial enrichment related to Candidatus "Brocadia caroliniensis" in a full-scale glycerol-fed nitritation-denitritation separate centrate treatment process.</title>
        <authorList>
            <person name="Park H."/>
            <person name="Brotto A.C."/>
            <person name="van Loosdrecht M.C."/>
            <person name="Chandran K."/>
        </authorList>
    </citation>
    <scope>NUCLEOTIDE SEQUENCE [LARGE SCALE GENOMIC DNA]</scope>
    <source>
        <strain evidence="14">26THWARD</strain>
    </source>
</reference>
<dbReference type="InterPro" id="IPR015760">
    <property type="entry name" value="TIF_IF2"/>
</dbReference>
<sequence length="747" mass="82412">MGNIRISLLAKELGIKSNLLIDKCHEKGLSHITHHANTLIPEQAEMIRQLFKPLPSVAPTKDEPKVKEPLVPREVKQKEVEQKKEDKTAAQTSSSVRVVQPAKIVRIPKGPPQPQRMVKVAPTKTFWKKKRPPSFMPTKRKEQEAETVDLQKPAVKEKETKIVMEPPITVKDLSSKLGIRANEIITKLLLGHNVRSTINQILAEDIVQLLGIEYGVEIEIKKKEMVEERDFIAEQISTKAEDMVYRAPIVTFLGHVDHGKTSLLDSIRQTNVAAGEVGGITQHIGAYKVEMNGKHVVFLDTPGHEAFTAMRARGANITDVVVLVVAADDGVMPQTEEALNHAKAANVPIVVAVNKIDKPGANPLRVKQQLANLELISEEWGGKTQFVETSATTKKGINVLLERLLLESEILELKANPRNPARGVVLEAHLSEGRGVVANVLIQDGTLHQGDIILCGKTFGRVRLITTDRGIEVQEAGPTTPVAVSDFSAVPEAGDKFYVVGDIQKAREIAQERQKKDRENALAKYQHVTLDSLYSKIAEGKVKEIKVILKADYKGSVEVLKKALEELSTPEIKVKILHCGVGGITESDVLLADASDAIVIGFYVTTEDKARILAEDKGVDVRLYKIIYDATNEIKAAMEGMLEPESKEVVLGQVEIRQVYNISKFGNVAGCYVKTGKITRNSSVRLIRDAIIIYDGKLESLKIVKDDVKEVRAGFECGLKIANYNDIKVGDIVEAYEVQKFARSLPV</sequence>
<dbReference type="NCBIfam" id="TIGR00231">
    <property type="entry name" value="small_GTP"/>
    <property type="match status" value="1"/>
</dbReference>
<dbReference type="CDD" id="cd03692">
    <property type="entry name" value="mtIF2_IVc"/>
    <property type="match status" value="1"/>
</dbReference>
<dbReference type="NCBIfam" id="TIGR00487">
    <property type="entry name" value="IF-2"/>
    <property type="match status" value="1"/>
</dbReference>
<dbReference type="InterPro" id="IPR000795">
    <property type="entry name" value="T_Tr_GTP-bd_dom"/>
</dbReference>
<feature type="binding site" evidence="10">
    <location>
        <begin position="300"/>
        <end position="304"/>
    </location>
    <ligand>
        <name>GTP</name>
        <dbReference type="ChEBI" id="CHEBI:37565"/>
    </ligand>
</feature>
<dbReference type="SUPFAM" id="SSF52156">
    <property type="entry name" value="Initiation factor IF2/eIF5b, domain 3"/>
    <property type="match status" value="1"/>
</dbReference>
<dbReference type="Proteomes" id="UP000189681">
    <property type="component" value="Unassembled WGS sequence"/>
</dbReference>
<keyword evidence="7 10" id="KW-0648">Protein biosynthesis</keyword>
<evidence type="ECO:0000256" key="11">
    <source>
        <dbReference type="RuleBase" id="RU000644"/>
    </source>
</evidence>
<comment type="similarity">
    <text evidence="2 10 11">Belongs to the TRAFAC class translation factor GTPase superfamily. Classic translation factor GTPase family. IF-2 subfamily.</text>
</comment>
<evidence type="ECO:0000256" key="5">
    <source>
        <dbReference type="ARBA" id="ARBA00022540"/>
    </source>
</evidence>
<evidence type="ECO:0000256" key="6">
    <source>
        <dbReference type="ARBA" id="ARBA00022741"/>
    </source>
</evidence>
<gene>
    <name evidence="10" type="primary">infB</name>
    <name evidence="14" type="ORF">AYP45_06585</name>
</gene>
<organism evidence="14 15">
    <name type="scientific">Candidatus Brocadia carolinensis</name>
    <dbReference type="NCBI Taxonomy" id="1004156"/>
    <lineage>
        <taxon>Bacteria</taxon>
        <taxon>Pseudomonadati</taxon>
        <taxon>Planctomycetota</taxon>
        <taxon>Candidatus Brocadiia</taxon>
        <taxon>Candidatus Brocadiales</taxon>
        <taxon>Candidatus Brocadiaceae</taxon>
        <taxon>Candidatus Brocadia</taxon>
    </lineage>
</organism>
<dbReference type="CDD" id="cd01887">
    <property type="entry name" value="IF2_eIF5B"/>
    <property type="match status" value="1"/>
</dbReference>
<feature type="binding site" evidence="10">
    <location>
        <begin position="354"/>
        <end position="357"/>
    </location>
    <ligand>
        <name>GTP</name>
        <dbReference type="ChEBI" id="CHEBI:37565"/>
    </ligand>
</feature>
<dbReference type="PANTHER" id="PTHR43381:SF5">
    <property type="entry name" value="TR-TYPE G DOMAIN-CONTAINING PROTEIN"/>
    <property type="match status" value="1"/>
</dbReference>
<keyword evidence="8 10" id="KW-0342">GTP-binding</keyword>
<dbReference type="PROSITE" id="PS51722">
    <property type="entry name" value="G_TR_2"/>
    <property type="match status" value="1"/>
</dbReference>
<dbReference type="STRING" id="1004156.AYP45_06585"/>
<dbReference type="AlphaFoldDB" id="A0A1V4AUT5"/>
<dbReference type="PANTHER" id="PTHR43381">
    <property type="entry name" value="TRANSLATION INITIATION FACTOR IF-2-RELATED"/>
    <property type="match status" value="1"/>
</dbReference>
<evidence type="ECO:0000256" key="2">
    <source>
        <dbReference type="ARBA" id="ARBA00007733"/>
    </source>
</evidence>
<feature type="compositionally biased region" description="Basic and acidic residues" evidence="12">
    <location>
        <begin position="60"/>
        <end position="88"/>
    </location>
</feature>
<comment type="caution">
    <text evidence="14">The sequence shown here is derived from an EMBL/GenBank/DDBJ whole genome shotgun (WGS) entry which is preliminary data.</text>
</comment>
<keyword evidence="4 10" id="KW-0963">Cytoplasm</keyword>
<dbReference type="InterPro" id="IPR009000">
    <property type="entry name" value="Transl_B-barrel_sf"/>
</dbReference>
<dbReference type="Pfam" id="PF11987">
    <property type="entry name" value="IF-2"/>
    <property type="match status" value="1"/>
</dbReference>
<evidence type="ECO:0000256" key="7">
    <source>
        <dbReference type="ARBA" id="ARBA00022917"/>
    </source>
</evidence>
<comment type="function">
    <text evidence="9 10 11">One of the essential components for the initiation of protein synthesis. Protects formylmethionyl-tRNA from spontaneous hydrolysis and promotes its binding to the 30S ribosomal subunits. Also involved in the hydrolysis of GTP during the formation of the 70S ribosomal complex.</text>
</comment>
<dbReference type="GO" id="GO:0003924">
    <property type="term" value="F:GTPase activity"/>
    <property type="evidence" value="ECO:0007669"/>
    <property type="project" value="UniProtKB-UniRule"/>
</dbReference>
<evidence type="ECO:0000259" key="13">
    <source>
        <dbReference type="PROSITE" id="PS51722"/>
    </source>
</evidence>
<evidence type="ECO:0000313" key="14">
    <source>
        <dbReference type="EMBL" id="OOP56870.1"/>
    </source>
</evidence>
<keyword evidence="5 10" id="KW-0396">Initiation factor</keyword>
<dbReference type="HAMAP" id="MF_00100_B">
    <property type="entry name" value="IF_2_B"/>
    <property type="match status" value="1"/>
</dbReference>
<dbReference type="FunFam" id="2.40.30.10:FF:000008">
    <property type="entry name" value="Translation initiation factor IF-2"/>
    <property type="match status" value="1"/>
</dbReference>
<evidence type="ECO:0000256" key="4">
    <source>
        <dbReference type="ARBA" id="ARBA00022490"/>
    </source>
</evidence>
<dbReference type="InterPro" id="IPR053905">
    <property type="entry name" value="EF-G-like_DII"/>
</dbReference>
<name>A0A1V4AUT5_9BACT</name>
<dbReference type="GO" id="GO:0003743">
    <property type="term" value="F:translation initiation factor activity"/>
    <property type="evidence" value="ECO:0007669"/>
    <property type="project" value="UniProtKB-UniRule"/>
</dbReference>
<dbReference type="Gene3D" id="2.40.30.10">
    <property type="entry name" value="Translation factors"/>
    <property type="match status" value="2"/>
</dbReference>
<dbReference type="FunFam" id="3.40.50.10050:FF:000001">
    <property type="entry name" value="Translation initiation factor IF-2"/>
    <property type="match status" value="1"/>
</dbReference>
<dbReference type="CDD" id="cd03702">
    <property type="entry name" value="IF2_mtIF2_II"/>
    <property type="match status" value="1"/>
</dbReference>
<dbReference type="SUPFAM" id="SSF52540">
    <property type="entry name" value="P-loop containing nucleoside triphosphate hydrolases"/>
    <property type="match status" value="1"/>
</dbReference>
<dbReference type="InterPro" id="IPR027417">
    <property type="entry name" value="P-loop_NTPase"/>
</dbReference>
<accession>A0A1V4AUT5</accession>
<evidence type="ECO:0000256" key="9">
    <source>
        <dbReference type="ARBA" id="ARBA00025162"/>
    </source>
</evidence>
<dbReference type="InterPro" id="IPR000178">
    <property type="entry name" value="TF_IF2_bacterial-like"/>
</dbReference>
<evidence type="ECO:0000256" key="8">
    <source>
        <dbReference type="ARBA" id="ARBA00023134"/>
    </source>
</evidence>
<dbReference type="Gene3D" id="3.40.50.300">
    <property type="entry name" value="P-loop containing nucleotide triphosphate hydrolases"/>
    <property type="match status" value="1"/>
</dbReference>